<evidence type="ECO:0000256" key="1">
    <source>
        <dbReference type="ARBA" id="ARBA00001917"/>
    </source>
</evidence>
<dbReference type="SUPFAM" id="SSF51395">
    <property type="entry name" value="FMN-linked oxidoreductases"/>
    <property type="match status" value="1"/>
</dbReference>
<keyword evidence="12" id="KW-1185">Reference proteome</keyword>
<feature type="region of interest" description="Disordered" evidence="9">
    <location>
        <begin position="324"/>
        <end position="359"/>
    </location>
</feature>
<keyword evidence="2" id="KW-0285">Flavoprotein</keyword>
<evidence type="ECO:0000256" key="9">
    <source>
        <dbReference type="SAM" id="MobiDB-lite"/>
    </source>
</evidence>
<feature type="compositionally biased region" description="Low complexity" evidence="9">
    <location>
        <begin position="346"/>
        <end position="359"/>
    </location>
</feature>
<dbReference type="EMBL" id="JAAAIM010001123">
    <property type="protein sequence ID" value="KAG0282096.1"/>
    <property type="molecule type" value="Genomic_DNA"/>
</dbReference>
<dbReference type="Pfam" id="PF01207">
    <property type="entry name" value="Dus"/>
    <property type="match status" value="1"/>
</dbReference>
<evidence type="ECO:0000256" key="4">
    <source>
        <dbReference type="ARBA" id="ARBA00022664"/>
    </source>
</evidence>
<reference evidence="11 12" key="1">
    <citation type="journal article" date="2020" name="Fungal Divers.">
        <title>Resolving the Mortierellaceae phylogeny through synthesis of multi-gene phylogenetics and phylogenomics.</title>
        <authorList>
            <person name="Vandepol N."/>
            <person name="Liber J."/>
            <person name="Desiro A."/>
            <person name="Na H."/>
            <person name="Kennedy M."/>
            <person name="Barry K."/>
            <person name="Grigoriev I.V."/>
            <person name="Miller A.N."/>
            <person name="O'Donnell K."/>
            <person name="Stajich J.E."/>
            <person name="Bonito G."/>
        </authorList>
    </citation>
    <scope>NUCLEOTIDE SEQUENCE [LARGE SCALE GENOMIC DNA]</scope>
    <source>
        <strain evidence="11 12">AD045</strain>
    </source>
</reference>
<keyword evidence="3" id="KW-0288">FMN</keyword>
<evidence type="ECO:0000256" key="6">
    <source>
        <dbReference type="ARBA" id="ARBA00023002"/>
    </source>
</evidence>
<feature type="region of interest" description="Disordered" evidence="9">
    <location>
        <begin position="403"/>
        <end position="433"/>
    </location>
</feature>
<dbReference type="PANTHER" id="PTHR45936:SF1">
    <property type="entry name" value="TRNA-DIHYDROURIDINE(20) SYNTHASE [NAD(P)+]-LIKE"/>
    <property type="match status" value="1"/>
</dbReference>
<comment type="catalytic activity">
    <reaction evidence="7">
        <text>a 5,6-dihydrouridine in mRNA + NAD(+) = a uridine in mRNA + NADH + H(+)</text>
        <dbReference type="Rhea" id="RHEA:69851"/>
        <dbReference type="Rhea" id="RHEA-COMP:14658"/>
        <dbReference type="Rhea" id="RHEA-COMP:17789"/>
        <dbReference type="ChEBI" id="CHEBI:15378"/>
        <dbReference type="ChEBI" id="CHEBI:57540"/>
        <dbReference type="ChEBI" id="CHEBI:57945"/>
        <dbReference type="ChEBI" id="CHEBI:65315"/>
        <dbReference type="ChEBI" id="CHEBI:74443"/>
    </reaction>
    <physiologicalReaction direction="right-to-left" evidence="7">
        <dbReference type="Rhea" id="RHEA:69853"/>
    </physiologicalReaction>
</comment>
<comment type="cofactor">
    <cofactor evidence="1">
        <name>FMN</name>
        <dbReference type="ChEBI" id="CHEBI:58210"/>
    </cofactor>
</comment>
<keyword evidence="4" id="KW-0507">mRNA processing</keyword>
<dbReference type="InterPro" id="IPR052582">
    <property type="entry name" value="tRNA-DUS-like"/>
</dbReference>
<evidence type="ECO:0000256" key="8">
    <source>
        <dbReference type="ARBA" id="ARBA00049447"/>
    </source>
</evidence>
<dbReference type="InterPro" id="IPR013785">
    <property type="entry name" value="Aldolase_TIM"/>
</dbReference>
<dbReference type="InterPro" id="IPR035587">
    <property type="entry name" value="DUS-like_FMN-bd"/>
</dbReference>
<proteinExistence type="predicted"/>
<evidence type="ECO:0000313" key="12">
    <source>
        <dbReference type="Proteomes" id="UP001194696"/>
    </source>
</evidence>
<evidence type="ECO:0000259" key="10">
    <source>
        <dbReference type="Pfam" id="PF01207"/>
    </source>
</evidence>
<evidence type="ECO:0000256" key="3">
    <source>
        <dbReference type="ARBA" id="ARBA00022643"/>
    </source>
</evidence>
<evidence type="ECO:0000313" key="11">
    <source>
        <dbReference type="EMBL" id="KAG0282096.1"/>
    </source>
</evidence>
<name>A0ABQ7JNE7_9FUNG</name>
<dbReference type="InterPro" id="IPR018517">
    <property type="entry name" value="tRNA_hU_synthase_CS"/>
</dbReference>
<keyword evidence="5" id="KW-0819">tRNA processing</keyword>
<dbReference type="CDD" id="cd02801">
    <property type="entry name" value="DUS_like_FMN"/>
    <property type="match status" value="1"/>
</dbReference>
<feature type="compositionally biased region" description="Basic and acidic residues" evidence="9">
    <location>
        <begin position="324"/>
        <end position="345"/>
    </location>
</feature>
<evidence type="ECO:0000256" key="5">
    <source>
        <dbReference type="ARBA" id="ARBA00022694"/>
    </source>
</evidence>
<dbReference type="Gene3D" id="3.20.20.70">
    <property type="entry name" value="Aldolase class I"/>
    <property type="match status" value="1"/>
</dbReference>
<evidence type="ECO:0000256" key="2">
    <source>
        <dbReference type="ARBA" id="ARBA00022630"/>
    </source>
</evidence>
<evidence type="ECO:0000256" key="7">
    <source>
        <dbReference type="ARBA" id="ARBA00048342"/>
    </source>
</evidence>
<protein>
    <recommendedName>
        <fullName evidence="10">DUS-like FMN-binding domain-containing protein</fullName>
    </recommendedName>
</protein>
<comment type="catalytic activity">
    <reaction evidence="8">
        <text>a 5,6-dihydrouridine in mRNA + NADP(+) = a uridine in mRNA + NADPH + H(+)</text>
        <dbReference type="Rhea" id="RHEA:69855"/>
        <dbReference type="Rhea" id="RHEA-COMP:14658"/>
        <dbReference type="Rhea" id="RHEA-COMP:17789"/>
        <dbReference type="ChEBI" id="CHEBI:15378"/>
        <dbReference type="ChEBI" id="CHEBI:57783"/>
        <dbReference type="ChEBI" id="CHEBI:58349"/>
        <dbReference type="ChEBI" id="CHEBI:65315"/>
        <dbReference type="ChEBI" id="CHEBI:74443"/>
    </reaction>
    <physiologicalReaction direction="right-to-left" evidence="8">
        <dbReference type="Rhea" id="RHEA:69857"/>
    </physiologicalReaction>
</comment>
<sequence>MSPQSLNYTDAAILAPMVRIGTLPVRLMALEYGADLVYTPEVVDKGIVGCERVVNEDNGTIDYLSKGVSIFRTHPSEKSKLVFQIGSANADLALQAALTVAQDVSTIDLNCGCPKRFSIHGGMGAALMEEPEKLCGILKNLVDNCGLPVTCKIRIFPDRERTLKLVKMIEATGIKALAVHCRYRDERPREPGHWDRFKEIVDAVSIPVIANGDIKEFADMARIRELSGCTGVMIARGAEANVSIFRKEGRLPLMDIVRQYMRRCLETRNHHANTKYCVMQMFIEDTKSPYYRPLCDAKSFRAVCKVFEMEGELDAWVKKQEEHGWPTDLDSAPRKAAESKEKDAKAMAAANGKANGKAKNTTTADVKMVEVVAESTLGKRKQGDLKDEAAVVVASISASVEAVEGTPAAKKHAAGDGASSQPTPADTPQPDVEIEVEVTTTTTTTVTTATSTPLA</sequence>
<feature type="domain" description="DUS-like FMN-binding" evidence="10">
    <location>
        <begin position="13"/>
        <end position="248"/>
    </location>
</feature>
<accession>A0ABQ7JNE7</accession>
<dbReference type="PANTHER" id="PTHR45936">
    <property type="entry name" value="TRNA-DIHYDROURIDINE(20) SYNTHASE [NAD(P)+]-LIKE"/>
    <property type="match status" value="1"/>
</dbReference>
<dbReference type="Proteomes" id="UP001194696">
    <property type="component" value="Unassembled WGS sequence"/>
</dbReference>
<gene>
    <name evidence="11" type="ORF">BGZ96_000837</name>
</gene>
<dbReference type="PROSITE" id="PS01136">
    <property type="entry name" value="UPF0034"/>
    <property type="match status" value="1"/>
</dbReference>
<organism evidence="11 12">
    <name type="scientific">Linnemannia gamsii</name>
    <dbReference type="NCBI Taxonomy" id="64522"/>
    <lineage>
        <taxon>Eukaryota</taxon>
        <taxon>Fungi</taxon>
        <taxon>Fungi incertae sedis</taxon>
        <taxon>Mucoromycota</taxon>
        <taxon>Mortierellomycotina</taxon>
        <taxon>Mortierellomycetes</taxon>
        <taxon>Mortierellales</taxon>
        <taxon>Mortierellaceae</taxon>
        <taxon>Linnemannia</taxon>
    </lineage>
</organism>
<comment type="caution">
    <text evidence="11">The sequence shown here is derived from an EMBL/GenBank/DDBJ whole genome shotgun (WGS) entry which is preliminary data.</text>
</comment>
<keyword evidence="6" id="KW-0560">Oxidoreductase</keyword>